<comment type="catalytic activity">
    <reaction evidence="13">
        <text>a long-chain fatty acid + ATP + CoA = a long-chain fatty acyl-CoA + AMP + diphosphate</text>
        <dbReference type="Rhea" id="RHEA:15421"/>
        <dbReference type="ChEBI" id="CHEBI:30616"/>
        <dbReference type="ChEBI" id="CHEBI:33019"/>
        <dbReference type="ChEBI" id="CHEBI:57287"/>
        <dbReference type="ChEBI" id="CHEBI:57560"/>
        <dbReference type="ChEBI" id="CHEBI:83139"/>
        <dbReference type="ChEBI" id="CHEBI:456215"/>
        <dbReference type="EC" id="6.2.1.3"/>
    </reaction>
    <physiologicalReaction direction="left-to-right" evidence="13">
        <dbReference type="Rhea" id="RHEA:15422"/>
    </physiologicalReaction>
</comment>
<dbReference type="SUPFAM" id="SSF56801">
    <property type="entry name" value="Acetyl-CoA synthetase-like"/>
    <property type="match status" value="1"/>
</dbReference>
<dbReference type="NCBIfam" id="NF006134">
    <property type="entry name" value="PRK08279.1"/>
    <property type="match status" value="1"/>
</dbReference>
<evidence type="ECO:0000313" key="20">
    <source>
        <dbReference type="EMBL" id="CAL1594917.1"/>
    </source>
</evidence>
<dbReference type="GO" id="GO:0000166">
    <property type="term" value="F:nucleotide binding"/>
    <property type="evidence" value="ECO:0007669"/>
    <property type="project" value="UniProtKB-KW"/>
</dbReference>
<evidence type="ECO:0000256" key="1">
    <source>
        <dbReference type="ARBA" id="ARBA00004651"/>
    </source>
</evidence>
<sequence>MGHRILKYMKTDYSIIDRFVDVAQTQPQKTFLRFRDESWTYREVDELSNRAARVLVRSGVRRGDVVALFSSNSPMFVCLWLGLAKAGAVGAFLNSNIRNRSLMHCFRVSQAKVLVAAEDLQEAVKEVLVSLQELQASVFLLSDCCRCPGVESFTQRMEEASAAPLPPDSRSGVSLLSPAVYIYTSGTTGLPKAAILSHTKLWRMSLVHGMMGRSSDEVLYNSLPLYHSAGFVGLTGAIDLGSTVALRSKFSVSNFWNDCRKYDATVILYIGETLRYLCNLPESPDDRNHKVRLAIGNGTRPDVWREFLRRFGNITVREFYAATEGNFSFTNFYGKIGAIGRETFLYKRLNPYALVQYDVDRVEVVRDPSGFCIEVPTGEPGLLVTKITMKTPFSGYVGDLAQTESKRLHNVLKEGDVYFNSGDLLSVDAEGFIYFHDRVGDTFRWKGENVATTEVADVLSLCDCVQEASVYGVSVPGHEGRAGMAAVILRKGSRFDSTSVFTHVEKLLPTYARPLFIRIQESLDITGTFKHQKGKLREGGFDPNLISDPLYFFHVKEKDYVRLTLNIYDCVVNGAIKL</sequence>
<evidence type="ECO:0000313" key="21">
    <source>
        <dbReference type="Proteomes" id="UP001497482"/>
    </source>
</evidence>
<evidence type="ECO:0000256" key="11">
    <source>
        <dbReference type="ARBA" id="ARBA00023098"/>
    </source>
</evidence>
<evidence type="ECO:0000256" key="12">
    <source>
        <dbReference type="ARBA" id="ARBA00023136"/>
    </source>
</evidence>
<evidence type="ECO:0000256" key="6">
    <source>
        <dbReference type="ARBA" id="ARBA00022692"/>
    </source>
</evidence>
<comment type="catalytic activity">
    <reaction evidence="17">
        <text>tetracosanoate + ATP + CoA = tetracosanoyl-CoA + AMP + diphosphate</text>
        <dbReference type="Rhea" id="RHEA:33639"/>
        <dbReference type="ChEBI" id="CHEBI:30616"/>
        <dbReference type="ChEBI" id="CHEBI:31014"/>
        <dbReference type="ChEBI" id="CHEBI:33019"/>
        <dbReference type="ChEBI" id="CHEBI:57287"/>
        <dbReference type="ChEBI" id="CHEBI:65052"/>
        <dbReference type="ChEBI" id="CHEBI:456215"/>
    </reaction>
    <physiologicalReaction direction="left-to-right" evidence="17">
        <dbReference type="Rhea" id="RHEA:33640"/>
    </physiologicalReaction>
</comment>
<dbReference type="InterPro" id="IPR000873">
    <property type="entry name" value="AMP-dep_synth/lig_dom"/>
</dbReference>
<organism evidence="20 21">
    <name type="scientific">Knipowitschia caucasica</name>
    <name type="common">Caucasian dwarf goby</name>
    <name type="synonym">Pomatoschistus caucasicus</name>
    <dbReference type="NCBI Taxonomy" id="637954"/>
    <lineage>
        <taxon>Eukaryota</taxon>
        <taxon>Metazoa</taxon>
        <taxon>Chordata</taxon>
        <taxon>Craniata</taxon>
        <taxon>Vertebrata</taxon>
        <taxon>Euteleostomi</taxon>
        <taxon>Actinopterygii</taxon>
        <taxon>Neopterygii</taxon>
        <taxon>Teleostei</taxon>
        <taxon>Neoteleostei</taxon>
        <taxon>Acanthomorphata</taxon>
        <taxon>Gobiaria</taxon>
        <taxon>Gobiiformes</taxon>
        <taxon>Gobioidei</taxon>
        <taxon>Gobiidae</taxon>
        <taxon>Gobiinae</taxon>
        <taxon>Knipowitschia</taxon>
    </lineage>
</organism>
<evidence type="ECO:0000256" key="13">
    <source>
        <dbReference type="ARBA" id="ARBA00024484"/>
    </source>
</evidence>
<keyword evidence="5" id="KW-0436">Ligase</keyword>
<reference evidence="20 21" key="1">
    <citation type="submission" date="2024-04" db="EMBL/GenBank/DDBJ databases">
        <authorList>
            <person name="Waldvogel A.-M."/>
            <person name="Schoenle A."/>
        </authorList>
    </citation>
    <scope>NUCLEOTIDE SEQUENCE [LARGE SCALE GENOMIC DNA]</scope>
</reference>
<dbReference type="FunFam" id="3.30.300.30:FF:000002">
    <property type="entry name" value="Long-chain fatty acid transport protein 1"/>
    <property type="match status" value="1"/>
</dbReference>
<evidence type="ECO:0000256" key="5">
    <source>
        <dbReference type="ARBA" id="ARBA00022598"/>
    </source>
</evidence>
<evidence type="ECO:0000256" key="8">
    <source>
        <dbReference type="ARBA" id="ARBA00022832"/>
    </source>
</evidence>
<keyword evidence="6" id="KW-0812">Transmembrane</keyword>
<dbReference type="PANTHER" id="PTHR43107">
    <property type="entry name" value="LONG-CHAIN FATTY ACID TRANSPORT PROTEIN"/>
    <property type="match status" value="1"/>
</dbReference>
<keyword evidence="9" id="KW-1133">Transmembrane helix</keyword>
<evidence type="ECO:0000256" key="9">
    <source>
        <dbReference type="ARBA" id="ARBA00022989"/>
    </source>
</evidence>
<dbReference type="Gene3D" id="3.40.50.12780">
    <property type="entry name" value="N-terminal domain of ligase-like"/>
    <property type="match status" value="1"/>
</dbReference>
<proteinExistence type="inferred from homology"/>
<evidence type="ECO:0000256" key="14">
    <source>
        <dbReference type="ARBA" id="ARBA00026121"/>
    </source>
</evidence>
<dbReference type="Gene3D" id="3.30.300.30">
    <property type="match status" value="1"/>
</dbReference>
<name>A0AAV2KY36_KNICA</name>
<evidence type="ECO:0000256" key="4">
    <source>
        <dbReference type="ARBA" id="ARBA00022475"/>
    </source>
</evidence>
<feature type="domain" description="AMP-dependent synthetase/ligase" evidence="18">
    <location>
        <begin position="21"/>
        <end position="331"/>
    </location>
</feature>
<evidence type="ECO:0000259" key="19">
    <source>
        <dbReference type="Pfam" id="PF13193"/>
    </source>
</evidence>
<comment type="subcellular location">
    <subcellularLocation>
        <location evidence="1">Cell membrane</location>
        <topology evidence="1">Multi-pass membrane protein</topology>
    </subcellularLocation>
</comment>
<keyword evidence="11" id="KW-0443">Lipid metabolism</keyword>
<evidence type="ECO:0000256" key="7">
    <source>
        <dbReference type="ARBA" id="ARBA00022741"/>
    </source>
</evidence>
<evidence type="ECO:0000256" key="16">
    <source>
        <dbReference type="ARBA" id="ARBA00041297"/>
    </source>
</evidence>
<feature type="domain" description="AMP-binding enzyme C-terminal" evidence="19">
    <location>
        <begin position="454"/>
        <end position="530"/>
    </location>
</feature>
<keyword evidence="8" id="KW-0276">Fatty acid metabolism</keyword>
<comment type="similarity">
    <text evidence="2">Belongs to the ATP-dependent AMP-binding enzyme family.</text>
</comment>
<keyword evidence="10" id="KW-0445">Lipid transport</keyword>
<keyword evidence="4" id="KW-1003">Cell membrane</keyword>
<gene>
    <name evidence="20" type="ORF">KC01_LOCUS23822</name>
</gene>
<dbReference type="InterPro" id="IPR020845">
    <property type="entry name" value="AMP-binding_CS"/>
</dbReference>
<dbReference type="EC" id="6.2.1.3" evidence="14"/>
<evidence type="ECO:0000256" key="2">
    <source>
        <dbReference type="ARBA" id="ARBA00006432"/>
    </source>
</evidence>
<comment type="catalytic activity">
    <reaction evidence="15">
        <text>a very long-chain fatty acid + ATP + CoA = a very long-chain fatty acyl-CoA + AMP + diphosphate</text>
        <dbReference type="Rhea" id="RHEA:54536"/>
        <dbReference type="ChEBI" id="CHEBI:30616"/>
        <dbReference type="ChEBI" id="CHEBI:33019"/>
        <dbReference type="ChEBI" id="CHEBI:57287"/>
        <dbReference type="ChEBI" id="CHEBI:58950"/>
        <dbReference type="ChEBI" id="CHEBI:138261"/>
        <dbReference type="ChEBI" id="CHEBI:456215"/>
    </reaction>
    <physiologicalReaction direction="left-to-right" evidence="15">
        <dbReference type="Rhea" id="RHEA:54537"/>
    </physiologicalReaction>
</comment>
<dbReference type="GO" id="GO:0005789">
    <property type="term" value="C:endoplasmic reticulum membrane"/>
    <property type="evidence" value="ECO:0007669"/>
    <property type="project" value="TreeGrafter"/>
</dbReference>
<dbReference type="GO" id="GO:0044539">
    <property type="term" value="P:long-chain fatty acid import into cell"/>
    <property type="evidence" value="ECO:0007669"/>
    <property type="project" value="TreeGrafter"/>
</dbReference>
<dbReference type="Pfam" id="PF13193">
    <property type="entry name" value="AMP-binding_C"/>
    <property type="match status" value="1"/>
</dbReference>
<evidence type="ECO:0000256" key="17">
    <source>
        <dbReference type="ARBA" id="ARBA00048666"/>
    </source>
</evidence>
<protein>
    <recommendedName>
        <fullName evidence="14">long-chain-fatty-acid--CoA ligase</fullName>
        <ecNumber evidence="14">6.2.1.3</ecNumber>
    </recommendedName>
    <alternativeName>
        <fullName evidence="16">Long-chain-fatty-acid--CoA ligase</fullName>
    </alternativeName>
</protein>
<dbReference type="GO" id="GO:0005324">
    <property type="term" value="F:long-chain fatty acid transmembrane transporter activity"/>
    <property type="evidence" value="ECO:0007669"/>
    <property type="project" value="TreeGrafter"/>
</dbReference>
<evidence type="ECO:0000256" key="3">
    <source>
        <dbReference type="ARBA" id="ARBA00022448"/>
    </source>
</evidence>
<evidence type="ECO:0000256" key="15">
    <source>
        <dbReference type="ARBA" id="ARBA00036527"/>
    </source>
</evidence>
<keyword evidence="7" id="KW-0547">Nucleotide-binding</keyword>
<dbReference type="EMBL" id="OZ035842">
    <property type="protein sequence ID" value="CAL1594917.1"/>
    <property type="molecule type" value="Genomic_DNA"/>
</dbReference>
<evidence type="ECO:0000256" key="10">
    <source>
        <dbReference type="ARBA" id="ARBA00023055"/>
    </source>
</evidence>
<dbReference type="PROSITE" id="PS00455">
    <property type="entry name" value="AMP_BINDING"/>
    <property type="match status" value="1"/>
</dbReference>
<dbReference type="GO" id="GO:0004467">
    <property type="term" value="F:long-chain fatty acid-CoA ligase activity"/>
    <property type="evidence" value="ECO:0007669"/>
    <property type="project" value="UniProtKB-EC"/>
</dbReference>
<dbReference type="GO" id="GO:0005886">
    <property type="term" value="C:plasma membrane"/>
    <property type="evidence" value="ECO:0007669"/>
    <property type="project" value="UniProtKB-SubCell"/>
</dbReference>
<dbReference type="InterPro" id="IPR045851">
    <property type="entry name" value="AMP-bd_C_sf"/>
</dbReference>
<dbReference type="InterPro" id="IPR042099">
    <property type="entry name" value="ANL_N_sf"/>
</dbReference>
<dbReference type="FunFam" id="3.40.50.12780:FF:000005">
    <property type="entry name" value="Solute carrier family 27 member 6"/>
    <property type="match status" value="1"/>
</dbReference>
<keyword evidence="3" id="KW-0813">Transport</keyword>
<accession>A0AAV2KY36</accession>
<dbReference type="Proteomes" id="UP001497482">
    <property type="component" value="Chromosome 20"/>
</dbReference>
<dbReference type="PANTHER" id="PTHR43107:SF4">
    <property type="entry name" value="LONG-CHAIN FATTY ACID TRANSPORT PROTEIN 2"/>
    <property type="match status" value="1"/>
</dbReference>
<dbReference type="AlphaFoldDB" id="A0AAV2KY36"/>
<keyword evidence="12" id="KW-0472">Membrane</keyword>
<dbReference type="InterPro" id="IPR025110">
    <property type="entry name" value="AMP-bd_C"/>
</dbReference>
<evidence type="ECO:0000259" key="18">
    <source>
        <dbReference type="Pfam" id="PF00501"/>
    </source>
</evidence>
<keyword evidence="21" id="KW-1185">Reference proteome</keyword>
<dbReference type="Pfam" id="PF00501">
    <property type="entry name" value="AMP-binding"/>
    <property type="match status" value="1"/>
</dbReference>